<accession>A0A935Q1F1</accession>
<gene>
    <name evidence="1" type="ORF">IPJ27_16380</name>
</gene>
<name>A0A935Q1F1_9PROT</name>
<organism evidence="1 2">
    <name type="scientific">Candidatus Accumulibacter proximus</name>
    <dbReference type="NCBI Taxonomy" id="2954385"/>
    <lineage>
        <taxon>Bacteria</taxon>
        <taxon>Pseudomonadati</taxon>
        <taxon>Pseudomonadota</taxon>
        <taxon>Betaproteobacteria</taxon>
        <taxon>Candidatus Accumulibacter</taxon>
    </lineage>
</organism>
<evidence type="ECO:0000313" key="1">
    <source>
        <dbReference type="EMBL" id="MBK7676198.1"/>
    </source>
</evidence>
<dbReference type="Proteomes" id="UP000697998">
    <property type="component" value="Unassembled WGS sequence"/>
</dbReference>
<proteinExistence type="predicted"/>
<sequence>MGYDCVAFVLPASRISWLTLKSRCADFSGSGPQAPVMKLDGRQDLVANAEAVEPAVGRADDPGLGEGPFE</sequence>
<comment type="caution">
    <text evidence="1">The sequence shown here is derived from an EMBL/GenBank/DDBJ whole genome shotgun (WGS) entry which is preliminary data.</text>
</comment>
<dbReference type="EMBL" id="JADJMH010000016">
    <property type="protein sequence ID" value="MBK7676198.1"/>
    <property type="molecule type" value="Genomic_DNA"/>
</dbReference>
<evidence type="ECO:0000313" key="2">
    <source>
        <dbReference type="Proteomes" id="UP000697998"/>
    </source>
</evidence>
<reference evidence="1 2" key="1">
    <citation type="submission" date="2020-10" db="EMBL/GenBank/DDBJ databases">
        <title>Connecting structure to function with the recovery of over 1000 high-quality activated sludge metagenome-assembled genomes encoding full-length rRNA genes using long-read sequencing.</title>
        <authorList>
            <person name="Singleton C.M."/>
            <person name="Petriglieri F."/>
            <person name="Kristensen J.M."/>
            <person name="Kirkegaard R.H."/>
            <person name="Michaelsen T.Y."/>
            <person name="Andersen M.H."/>
            <person name="Karst S.M."/>
            <person name="Dueholm M.S."/>
            <person name="Nielsen P.H."/>
            <person name="Albertsen M."/>
        </authorList>
    </citation>
    <scope>NUCLEOTIDE SEQUENCE [LARGE SCALE GENOMIC DNA]</scope>
    <source>
        <strain evidence="1">EsbW_18-Q3-R4-48_BATAC.285</strain>
    </source>
</reference>
<dbReference type="AlphaFoldDB" id="A0A935Q1F1"/>
<protein>
    <submittedName>
        <fullName evidence="1">Uncharacterized protein</fullName>
    </submittedName>
</protein>